<dbReference type="Pfam" id="PF03713">
    <property type="entry name" value="DUF305"/>
    <property type="match status" value="1"/>
</dbReference>
<evidence type="ECO:0000313" key="2">
    <source>
        <dbReference type="EMBL" id="CAB4989441.1"/>
    </source>
</evidence>
<gene>
    <name evidence="2" type="ORF">UFOPK3984_00921</name>
</gene>
<accession>A0A6J7N7P3</accession>
<name>A0A6J7N7P3_9ZZZZ</name>
<evidence type="ECO:0000259" key="1">
    <source>
        <dbReference type="Pfam" id="PF03713"/>
    </source>
</evidence>
<dbReference type="EMBL" id="CAFBOP010000050">
    <property type="protein sequence ID" value="CAB4989441.1"/>
    <property type="molecule type" value="Genomic_DNA"/>
</dbReference>
<feature type="domain" description="DUF305" evidence="1">
    <location>
        <begin position="14"/>
        <end position="135"/>
    </location>
</feature>
<dbReference type="InterPro" id="IPR012347">
    <property type="entry name" value="Ferritin-like"/>
</dbReference>
<proteinExistence type="predicted"/>
<sequence length="139" mass="15157">MRLQTPNSTRLSYNIALKTSKDSELLALADTIIRAQTSEILQMNAWLKDAEATTDMGHSMSGMGGMLDDAELSALSAATGKTFDTLWLEGMIGHHDGAIHMTSMIRDASNPDIKSFGENVVLDQSAQIEQMKVMLKRIG</sequence>
<reference evidence="2" key="1">
    <citation type="submission" date="2020-05" db="EMBL/GenBank/DDBJ databases">
        <authorList>
            <person name="Chiriac C."/>
            <person name="Salcher M."/>
            <person name="Ghai R."/>
            <person name="Kavagutti S V."/>
        </authorList>
    </citation>
    <scope>NUCLEOTIDE SEQUENCE</scope>
</reference>
<dbReference type="AlphaFoldDB" id="A0A6J7N7P3"/>
<organism evidence="2">
    <name type="scientific">freshwater metagenome</name>
    <dbReference type="NCBI Taxonomy" id="449393"/>
    <lineage>
        <taxon>unclassified sequences</taxon>
        <taxon>metagenomes</taxon>
        <taxon>ecological metagenomes</taxon>
    </lineage>
</organism>
<dbReference type="PANTHER" id="PTHR36933:SF1">
    <property type="entry name" value="SLL0788 PROTEIN"/>
    <property type="match status" value="1"/>
</dbReference>
<protein>
    <submittedName>
        <fullName evidence="2">Unannotated protein</fullName>
    </submittedName>
</protein>
<dbReference type="PANTHER" id="PTHR36933">
    <property type="entry name" value="SLL0788 PROTEIN"/>
    <property type="match status" value="1"/>
</dbReference>
<dbReference type="InterPro" id="IPR005183">
    <property type="entry name" value="DUF305_CopM-like"/>
</dbReference>
<dbReference type="Gene3D" id="1.20.1260.10">
    <property type="match status" value="1"/>
</dbReference>